<reference evidence="1" key="1">
    <citation type="submission" date="2023-04" db="EMBL/GenBank/DDBJ databases">
        <title>Candida boidinii NBRC 1967.</title>
        <authorList>
            <person name="Ichikawa N."/>
            <person name="Sato H."/>
            <person name="Tonouchi N."/>
        </authorList>
    </citation>
    <scope>NUCLEOTIDE SEQUENCE</scope>
    <source>
        <strain evidence="1">NBRC 1967</strain>
    </source>
</reference>
<dbReference type="Proteomes" id="UP001165101">
    <property type="component" value="Unassembled WGS sequence"/>
</dbReference>
<evidence type="ECO:0000313" key="1">
    <source>
        <dbReference type="EMBL" id="GME89679.1"/>
    </source>
</evidence>
<gene>
    <name evidence="1" type="ORF">Cboi01_000150600</name>
</gene>
<protein>
    <submittedName>
        <fullName evidence="1">Unnamed protein product</fullName>
    </submittedName>
</protein>
<evidence type="ECO:0000313" key="2">
    <source>
        <dbReference type="Proteomes" id="UP001165101"/>
    </source>
</evidence>
<comment type="caution">
    <text evidence="1">The sequence shown here is derived from an EMBL/GenBank/DDBJ whole genome shotgun (WGS) entry which is preliminary data.</text>
</comment>
<proteinExistence type="predicted"/>
<accession>A0ACB5TK04</accession>
<name>A0ACB5TK04_CANBO</name>
<organism evidence="1 2">
    <name type="scientific">Candida boidinii</name>
    <name type="common">Yeast</name>
    <dbReference type="NCBI Taxonomy" id="5477"/>
    <lineage>
        <taxon>Eukaryota</taxon>
        <taxon>Fungi</taxon>
        <taxon>Dikarya</taxon>
        <taxon>Ascomycota</taxon>
        <taxon>Saccharomycotina</taxon>
        <taxon>Pichiomycetes</taxon>
        <taxon>Pichiales</taxon>
        <taxon>Pichiaceae</taxon>
        <taxon>Ogataea</taxon>
        <taxon>Ogataea/Candida clade</taxon>
    </lineage>
</organism>
<keyword evidence="2" id="KW-1185">Reference proteome</keyword>
<dbReference type="EMBL" id="BSXV01000568">
    <property type="protein sequence ID" value="GME89679.1"/>
    <property type="molecule type" value="Genomic_DNA"/>
</dbReference>
<sequence length="563" mass="64418">MSSKNTPIKSVSRDHYYRLASDLESERISSATQLIKELQELDDEEQYKYALDRLIKGLSSSRASARLGFSMCLGEILLILIKEKKTLNVQGYLKLLDSTLAKINGTNNKGKYERSYLFGKLFGIQSLINSDVIDFSESSINEIDNNENYINLTLILNELIELSLKKSWIRESIFGTIFNTLIKFQIFENLKINKINYNILLNLLNKIHENNLTLTIESLLIYINIPLKFQQKLINDSIINIDIINGNTNKYWKYGNPIAKVNINLLAKVLKDNIVSNNEPDGENLINENTNNTNNNSKNNNGKNKGNNNNSGVKLQKSNWSSTLHMCWLPLLHKIIIQDAELEINSIAKPVTSSSPSKKKKSKIEKSKKSNDDINNIELINLQEFWKICIDESFFSIKSSPERKFLGFEIFIKVLTINELESSKLSILLSPNLLRTLINQSSNNDRLLNKIAKNVLNELIIICKNNNEKSIPILNSLLKKSNGGNINFDKITKSKTIFEIIQNCSIEDGFLLKTIKLLSDLQNDSNIKDKQELIGIKIFILDIYLQIIRKKMMMMMIMNQIQN</sequence>